<dbReference type="InterPro" id="IPR024096">
    <property type="entry name" value="NO_sig/Golgi_transp_ligand-bd"/>
</dbReference>
<evidence type="ECO:0000259" key="1">
    <source>
        <dbReference type="Pfam" id="PF07700"/>
    </source>
</evidence>
<dbReference type="Gene3D" id="3.90.1520.10">
    <property type="entry name" value="H-NOX domain"/>
    <property type="match status" value="1"/>
</dbReference>
<feature type="domain" description="Heme NO-binding" evidence="1">
    <location>
        <begin position="2"/>
        <end position="160"/>
    </location>
</feature>
<proteinExistence type="predicted"/>
<comment type="caution">
    <text evidence="2">The sequence shown here is derived from an EMBL/GenBank/DDBJ whole genome shotgun (WGS) entry which is preliminary data.</text>
</comment>
<organism evidence="2 3">
    <name type="scientific">Neptuniibacter pectenicola</name>
    <dbReference type="NCBI Taxonomy" id="1806669"/>
    <lineage>
        <taxon>Bacteria</taxon>
        <taxon>Pseudomonadati</taxon>
        <taxon>Pseudomonadota</taxon>
        <taxon>Gammaproteobacteria</taxon>
        <taxon>Oceanospirillales</taxon>
        <taxon>Oceanospirillaceae</taxon>
        <taxon>Neptuniibacter</taxon>
    </lineage>
</organism>
<dbReference type="EMBL" id="JBBMRA010000001">
    <property type="protein sequence ID" value="MEM5535158.1"/>
    <property type="molecule type" value="Genomic_DNA"/>
</dbReference>
<dbReference type="PANTHER" id="PTHR45655">
    <property type="entry name" value="GUANYLATE CYCLASE SOLUBLE SUBUNIT BETA-2"/>
    <property type="match status" value="1"/>
</dbReference>
<gene>
    <name evidence="2" type="ORF">WNY58_02020</name>
</gene>
<sequence length="178" mass="20208">MKGVIFNVLEEMVIEQYNMQTWNEILASQTAEGIYTAGESYPDEELFNLVATISDKTDIPVETLVGAFGERLFEGLAARNPSFIEAEPTLKGFLKSVHSVIHMEVRKLYENPNLPDFEYAEDADDTLLMRYRSPRKLCILAEGLIRGAARHYDTLITIDHPVCMHKGAEHCDLIVRFL</sequence>
<evidence type="ECO:0000313" key="3">
    <source>
        <dbReference type="Proteomes" id="UP001449225"/>
    </source>
</evidence>
<dbReference type="PANTHER" id="PTHR45655:SF13">
    <property type="entry name" value="SOLUBLE GUANYLATE CYCLASE GCY-32-RELATED"/>
    <property type="match status" value="1"/>
</dbReference>
<name>A0ABU9TNQ1_9GAMM</name>
<dbReference type="Proteomes" id="UP001449225">
    <property type="component" value="Unassembled WGS sequence"/>
</dbReference>
<dbReference type="SUPFAM" id="SSF111126">
    <property type="entry name" value="Ligand-binding domain in the NO signalling and Golgi transport"/>
    <property type="match status" value="1"/>
</dbReference>
<evidence type="ECO:0000313" key="2">
    <source>
        <dbReference type="EMBL" id="MEM5535158.1"/>
    </source>
</evidence>
<dbReference type="InterPro" id="IPR038158">
    <property type="entry name" value="H-NOX_domain_sf"/>
</dbReference>
<reference evidence="2 3" key="1">
    <citation type="submission" date="2024-03" db="EMBL/GenBank/DDBJ databases">
        <title>Community enrichment and isolation of bacterial strains for fucoidan degradation.</title>
        <authorList>
            <person name="Sichert A."/>
        </authorList>
    </citation>
    <scope>NUCLEOTIDE SEQUENCE [LARGE SCALE GENOMIC DNA]</scope>
    <source>
        <strain evidence="2 3">AS76</strain>
    </source>
</reference>
<dbReference type="Pfam" id="PF07700">
    <property type="entry name" value="HNOB"/>
    <property type="match status" value="1"/>
</dbReference>
<dbReference type="RefSeq" id="WP_342853547.1">
    <property type="nucleotide sequence ID" value="NZ_JBBMRA010000001.1"/>
</dbReference>
<accession>A0ABU9TNQ1</accession>
<dbReference type="InterPro" id="IPR011644">
    <property type="entry name" value="Heme_NO-bd"/>
</dbReference>
<keyword evidence="3" id="KW-1185">Reference proteome</keyword>
<protein>
    <submittedName>
        <fullName evidence="2">Heme NO-binding domain-containing protein</fullName>
    </submittedName>
</protein>